<dbReference type="PANTHER" id="PTHR31107">
    <property type="entry name" value="APOPTOGENIC PROTEIN 1, MITOCHONDRIAL"/>
    <property type="match status" value="1"/>
</dbReference>
<keyword evidence="5" id="KW-0496">Mitochondrion</keyword>
<name>A0A9N9X6I9_DIABA</name>
<evidence type="ECO:0000256" key="3">
    <source>
        <dbReference type="ARBA" id="ARBA00022792"/>
    </source>
</evidence>
<dbReference type="PANTHER" id="PTHR31107:SF2">
    <property type="entry name" value="CYTOCHROME C OXIDASE ASSEMBLY FACTOR 8"/>
    <property type="match status" value="1"/>
</dbReference>
<accession>A0A9N9X6I9</accession>
<dbReference type="GO" id="GO:0097193">
    <property type="term" value="P:intrinsic apoptotic signaling pathway"/>
    <property type="evidence" value="ECO:0007669"/>
    <property type="project" value="InterPro"/>
</dbReference>
<dbReference type="Pfam" id="PF10231">
    <property type="entry name" value="COA8"/>
    <property type="match status" value="1"/>
</dbReference>
<evidence type="ECO:0000256" key="5">
    <source>
        <dbReference type="ARBA" id="ARBA00023128"/>
    </source>
</evidence>
<comment type="subcellular location">
    <subcellularLocation>
        <location evidence="1">Mitochondrion inner membrane</location>
        <topology evidence="1">Peripheral membrane protein</topology>
        <orientation evidence="1">Matrix side</orientation>
    </subcellularLocation>
</comment>
<dbReference type="AlphaFoldDB" id="A0A9N9X6I9"/>
<evidence type="ECO:0000256" key="2">
    <source>
        <dbReference type="ARBA" id="ARBA00005453"/>
    </source>
</evidence>
<reference evidence="7" key="1">
    <citation type="submission" date="2022-01" db="EMBL/GenBank/DDBJ databases">
        <authorList>
            <person name="King R."/>
        </authorList>
    </citation>
    <scope>NUCLEOTIDE SEQUENCE</scope>
</reference>
<evidence type="ECO:0000256" key="1">
    <source>
        <dbReference type="ARBA" id="ARBA00004443"/>
    </source>
</evidence>
<organism evidence="7 8">
    <name type="scientific">Diabrotica balteata</name>
    <name type="common">Banded cucumber beetle</name>
    <dbReference type="NCBI Taxonomy" id="107213"/>
    <lineage>
        <taxon>Eukaryota</taxon>
        <taxon>Metazoa</taxon>
        <taxon>Ecdysozoa</taxon>
        <taxon>Arthropoda</taxon>
        <taxon>Hexapoda</taxon>
        <taxon>Insecta</taxon>
        <taxon>Pterygota</taxon>
        <taxon>Neoptera</taxon>
        <taxon>Endopterygota</taxon>
        <taxon>Coleoptera</taxon>
        <taxon>Polyphaga</taxon>
        <taxon>Cucujiformia</taxon>
        <taxon>Chrysomeloidea</taxon>
        <taxon>Chrysomelidae</taxon>
        <taxon>Galerucinae</taxon>
        <taxon>Diabroticina</taxon>
        <taxon>Diabroticites</taxon>
        <taxon>Diabrotica</taxon>
    </lineage>
</organism>
<evidence type="ECO:0000256" key="6">
    <source>
        <dbReference type="ARBA" id="ARBA00023136"/>
    </source>
</evidence>
<comment type="similarity">
    <text evidence="2">Belongs to the COA8 family.</text>
</comment>
<dbReference type="Proteomes" id="UP001153709">
    <property type="component" value="Chromosome 1"/>
</dbReference>
<proteinExistence type="inferred from homology"/>
<evidence type="ECO:0000313" key="8">
    <source>
        <dbReference type="Proteomes" id="UP001153709"/>
    </source>
</evidence>
<evidence type="ECO:0000313" key="7">
    <source>
        <dbReference type="EMBL" id="CAG9826781.1"/>
    </source>
</evidence>
<keyword evidence="8" id="KW-1185">Reference proteome</keyword>
<dbReference type="EMBL" id="OU898276">
    <property type="protein sequence ID" value="CAG9826781.1"/>
    <property type="molecule type" value="Genomic_DNA"/>
</dbReference>
<dbReference type="OrthoDB" id="6246201at2759"/>
<gene>
    <name evidence="7" type="ORF">DIABBA_LOCUS865</name>
</gene>
<keyword evidence="6" id="KW-0472">Membrane</keyword>
<evidence type="ECO:0000256" key="4">
    <source>
        <dbReference type="ARBA" id="ARBA00022946"/>
    </source>
</evidence>
<dbReference type="InterPro" id="IPR018796">
    <property type="entry name" value="COA8"/>
</dbReference>
<evidence type="ECO:0008006" key="9">
    <source>
        <dbReference type="Google" id="ProtNLM"/>
    </source>
</evidence>
<keyword evidence="3" id="KW-0999">Mitochondrion inner membrane</keyword>
<dbReference type="GO" id="GO:0005743">
    <property type="term" value="C:mitochondrial inner membrane"/>
    <property type="evidence" value="ECO:0007669"/>
    <property type="project" value="UniProtKB-SubCell"/>
</dbReference>
<protein>
    <recommendedName>
        <fullName evidence="9">Apoptogenic protein 1, mitochondrial</fullName>
    </recommendedName>
</protein>
<keyword evidence="4" id="KW-0809">Transit peptide</keyword>
<sequence length="185" mass="22169">MALGENIIKSVFYGNRYQNVSKSIKVLKRYKSSKTTGIPVEKQLETPIIVMREQDQVEVIGPPDPVSNLRPIMRNMLPNETALQTKLREMQNDTEEWNQNFWANHNKKFMKEKQDFINMLLRQDKDKQITPDEMSEFYKRFLDENWKTHVTYNKEWYIRNLSILWYSIGTHIEKHIGSLQKKFVQ</sequence>